<feature type="transmembrane region" description="Helical" evidence="8">
    <location>
        <begin position="252"/>
        <end position="273"/>
    </location>
</feature>
<evidence type="ECO:0000256" key="6">
    <source>
        <dbReference type="ARBA" id="ARBA00022989"/>
    </source>
</evidence>
<feature type="transmembrane region" description="Helical" evidence="8">
    <location>
        <begin position="152"/>
        <end position="172"/>
    </location>
</feature>
<evidence type="ECO:0000259" key="9">
    <source>
        <dbReference type="PROSITE" id="PS50928"/>
    </source>
</evidence>
<evidence type="ECO:0000256" key="7">
    <source>
        <dbReference type="ARBA" id="ARBA00023136"/>
    </source>
</evidence>
<keyword evidence="11" id="KW-1185">Reference proteome</keyword>
<protein>
    <submittedName>
        <fullName evidence="10">Sugar ABC transporter permease</fullName>
    </submittedName>
</protein>
<evidence type="ECO:0000256" key="5">
    <source>
        <dbReference type="ARBA" id="ARBA00022692"/>
    </source>
</evidence>
<name>A0A3A9KSZ6_9BACI</name>
<dbReference type="InterPro" id="IPR050901">
    <property type="entry name" value="BP-dep_ABC_trans_perm"/>
</dbReference>
<dbReference type="GO" id="GO:0042956">
    <property type="term" value="P:maltodextrin transmembrane transport"/>
    <property type="evidence" value="ECO:0007669"/>
    <property type="project" value="TreeGrafter"/>
</dbReference>
<sequence length="288" mass="32303">MSTTTRKTKSKKNRNILEMLGIYSVIGVMFVIILYPLLWALGLSLNPGQGLFGAQMIPENWSLAHYEWLFFDPRSNYLTWYKNTLIVAVSVSVIGTFIVGLTAYAFSRYRFKGRKNGLYAFLLLQMFPVLMAMVALYILLNTIGLLDSLLGLIIIYVGASIPMNAFLVKGYFDTLPRELDESAKIDGAGHFRIFFQILLPLAKPILAVVALFNFMNPFMDFILPRIVLRSPENYTLALGLFNFVNDEFANNFTRFAAGAILIAVPIALVYLFLQRYLISGLASGATKG</sequence>
<dbReference type="Gene3D" id="1.10.3720.10">
    <property type="entry name" value="MetI-like"/>
    <property type="match status" value="1"/>
</dbReference>
<evidence type="ECO:0000256" key="2">
    <source>
        <dbReference type="ARBA" id="ARBA00022448"/>
    </source>
</evidence>
<evidence type="ECO:0000256" key="4">
    <source>
        <dbReference type="ARBA" id="ARBA00022597"/>
    </source>
</evidence>
<feature type="domain" description="ABC transmembrane type-1" evidence="9">
    <location>
        <begin position="81"/>
        <end position="273"/>
    </location>
</feature>
<feature type="transmembrane region" description="Helical" evidence="8">
    <location>
        <begin position="20"/>
        <end position="41"/>
    </location>
</feature>
<dbReference type="EMBL" id="PDOE01000003">
    <property type="protein sequence ID" value="RKL67766.1"/>
    <property type="molecule type" value="Genomic_DNA"/>
</dbReference>
<keyword evidence="6 8" id="KW-1133">Transmembrane helix</keyword>
<dbReference type="GO" id="GO:0015423">
    <property type="term" value="F:ABC-type maltose transporter activity"/>
    <property type="evidence" value="ECO:0007669"/>
    <property type="project" value="TreeGrafter"/>
</dbReference>
<comment type="caution">
    <text evidence="10">The sequence shown here is derived from an EMBL/GenBank/DDBJ whole genome shotgun (WGS) entry which is preliminary data.</text>
</comment>
<proteinExistence type="inferred from homology"/>
<feature type="transmembrane region" description="Helical" evidence="8">
    <location>
        <begin position="85"/>
        <end position="106"/>
    </location>
</feature>
<organism evidence="10 11">
    <name type="scientific">Salipaludibacillus neizhouensis</name>
    <dbReference type="NCBI Taxonomy" id="885475"/>
    <lineage>
        <taxon>Bacteria</taxon>
        <taxon>Bacillati</taxon>
        <taxon>Bacillota</taxon>
        <taxon>Bacilli</taxon>
        <taxon>Bacillales</taxon>
        <taxon>Bacillaceae</taxon>
    </lineage>
</organism>
<evidence type="ECO:0000313" key="11">
    <source>
        <dbReference type="Proteomes" id="UP000281498"/>
    </source>
</evidence>
<keyword evidence="2 8" id="KW-0813">Transport</keyword>
<dbReference type="PROSITE" id="PS50928">
    <property type="entry name" value="ABC_TM1"/>
    <property type="match status" value="1"/>
</dbReference>
<dbReference type="PANTHER" id="PTHR32243">
    <property type="entry name" value="MALTOSE TRANSPORT SYSTEM PERMEASE-RELATED"/>
    <property type="match status" value="1"/>
</dbReference>
<keyword evidence="5 8" id="KW-0812">Transmembrane</keyword>
<evidence type="ECO:0000313" key="10">
    <source>
        <dbReference type="EMBL" id="RKL67766.1"/>
    </source>
</evidence>
<keyword evidence="7 8" id="KW-0472">Membrane</keyword>
<gene>
    <name evidence="10" type="ORF">CR203_10505</name>
</gene>
<dbReference type="CDD" id="cd06261">
    <property type="entry name" value="TM_PBP2"/>
    <property type="match status" value="1"/>
</dbReference>
<accession>A0A3A9KSZ6</accession>
<comment type="similarity">
    <text evidence="8">Belongs to the binding-protein-dependent transport system permease family.</text>
</comment>
<feature type="transmembrane region" description="Helical" evidence="8">
    <location>
        <begin position="118"/>
        <end position="140"/>
    </location>
</feature>
<evidence type="ECO:0000256" key="1">
    <source>
        <dbReference type="ARBA" id="ARBA00004651"/>
    </source>
</evidence>
<dbReference type="InterPro" id="IPR035906">
    <property type="entry name" value="MetI-like_sf"/>
</dbReference>
<dbReference type="PANTHER" id="PTHR32243:SF34">
    <property type="entry name" value="GALACTOOLIGOSACCHARIDES TRANSPORT SYSTEM PERMEASE PROTEIN GANQ"/>
    <property type="match status" value="1"/>
</dbReference>
<dbReference type="SUPFAM" id="SSF161098">
    <property type="entry name" value="MetI-like"/>
    <property type="match status" value="1"/>
</dbReference>
<dbReference type="OrthoDB" id="9794684at2"/>
<keyword evidence="4" id="KW-0762">Sugar transport</keyword>
<feature type="transmembrane region" description="Helical" evidence="8">
    <location>
        <begin position="193"/>
        <end position="215"/>
    </location>
</feature>
<dbReference type="GO" id="GO:0005886">
    <property type="term" value="C:plasma membrane"/>
    <property type="evidence" value="ECO:0007669"/>
    <property type="project" value="UniProtKB-SubCell"/>
</dbReference>
<evidence type="ECO:0000256" key="3">
    <source>
        <dbReference type="ARBA" id="ARBA00022475"/>
    </source>
</evidence>
<dbReference type="InterPro" id="IPR000515">
    <property type="entry name" value="MetI-like"/>
</dbReference>
<reference evidence="10 11" key="1">
    <citation type="submission" date="2017-10" db="EMBL/GenBank/DDBJ databases">
        <title>Bacillus sp. nov., a halophilic bacterium isolated from a Keqin Lake.</title>
        <authorList>
            <person name="Wang H."/>
        </authorList>
    </citation>
    <scope>NUCLEOTIDE SEQUENCE [LARGE SCALE GENOMIC DNA]</scope>
    <source>
        <strain evidence="10 11">KCTC 13187</strain>
    </source>
</reference>
<dbReference type="Pfam" id="PF00528">
    <property type="entry name" value="BPD_transp_1"/>
    <property type="match status" value="1"/>
</dbReference>
<dbReference type="Proteomes" id="UP000281498">
    <property type="component" value="Unassembled WGS sequence"/>
</dbReference>
<dbReference type="RefSeq" id="WP_110935071.1">
    <property type="nucleotide sequence ID" value="NZ_KZ614146.1"/>
</dbReference>
<keyword evidence="3" id="KW-1003">Cell membrane</keyword>
<dbReference type="FunFam" id="1.10.3720.10:FF:000034">
    <property type="entry name" value="Sugar ABC transporter permease"/>
    <property type="match status" value="1"/>
</dbReference>
<comment type="subcellular location">
    <subcellularLocation>
        <location evidence="1 8">Cell membrane</location>
        <topology evidence="1 8">Multi-pass membrane protein</topology>
    </subcellularLocation>
</comment>
<evidence type="ECO:0000256" key="8">
    <source>
        <dbReference type="RuleBase" id="RU363032"/>
    </source>
</evidence>
<dbReference type="AlphaFoldDB" id="A0A3A9KSZ6"/>